<dbReference type="PANTHER" id="PTHR36221">
    <property type="entry name" value="DUF742 DOMAIN-CONTAINING PROTEIN"/>
    <property type="match status" value="1"/>
</dbReference>
<dbReference type="GeneID" id="91279757"/>
<dbReference type="EMBL" id="CP032427">
    <property type="protein sequence ID" value="AYC36570.1"/>
    <property type="molecule type" value="Genomic_DNA"/>
</dbReference>
<dbReference type="RefSeq" id="WP_120049944.1">
    <property type="nucleotide sequence ID" value="NZ_CP032427.1"/>
</dbReference>
<evidence type="ECO:0008006" key="3">
    <source>
        <dbReference type="Google" id="ProtNLM"/>
    </source>
</evidence>
<evidence type="ECO:0000313" key="2">
    <source>
        <dbReference type="Proteomes" id="UP000265765"/>
    </source>
</evidence>
<reference evidence="1 2" key="1">
    <citation type="submission" date="2018-09" db="EMBL/GenBank/DDBJ databases">
        <title>Production of Trimethoprim by Streptomyces sp. 3E-1.</title>
        <authorList>
            <person name="Kang H.J."/>
            <person name="Kim S.B."/>
        </authorList>
    </citation>
    <scope>NUCLEOTIDE SEQUENCE [LARGE SCALE GENOMIC DNA]</scope>
    <source>
        <strain evidence="1 2">3E-1</strain>
    </source>
</reference>
<proteinExistence type="predicted"/>
<evidence type="ECO:0000313" key="1">
    <source>
        <dbReference type="EMBL" id="AYC36570.1"/>
    </source>
</evidence>
<accession>A0AAI8KV57</accession>
<dbReference type="PANTHER" id="PTHR36221:SF1">
    <property type="entry name" value="DUF742 DOMAIN-CONTAINING PROTEIN"/>
    <property type="match status" value="1"/>
</dbReference>
<dbReference type="AlphaFoldDB" id="A0AAI8KV57"/>
<dbReference type="Proteomes" id="UP000265765">
    <property type="component" value="Chromosome"/>
</dbReference>
<gene>
    <name evidence="1" type="ORF">DWG14_00780</name>
</gene>
<dbReference type="KEGG" id="sge:DWG14_00780"/>
<dbReference type="Pfam" id="PF05331">
    <property type="entry name" value="DUF742"/>
    <property type="match status" value="1"/>
</dbReference>
<protein>
    <recommendedName>
        <fullName evidence="3">DUF742 domain-containing protein</fullName>
    </recommendedName>
</protein>
<organism evidence="1 2">
    <name type="scientific">Streptomyces griseorubiginosus</name>
    <dbReference type="NCBI Taxonomy" id="67304"/>
    <lineage>
        <taxon>Bacteria</taxon>
        <taxon>Bacillati</taxon>
        <taxon>Actinomycetota</taxon>
        <taxon>Actinomycetes</taxon>
        <taxon>Kitasatosporales</taxon>
        <taxon>Streptomycetaceae</taxon>
        <taxon>Streptomyces</taxon>
    </lineage>
</organism>
<dbReference type="InterPro" id="IPR007995">
    <property type="entry name" value="DUF742"/>
</dbReference>
<name>A0AAI8KV57_9ACTN</name>
<sequence length="148" mass="15508">MTRQDEDAPVTSDFVRSCVVTGGRIARGRIAGGRITAALITGGRRLPSEDDLALRSLVCTAPERTLPLGAGPEVRAIWELCSGGCLSVAEVAGVAGHLGLPVGVARPLRTELCEQGHLLCRAEPAPAQHLPRATFEKVLHGLETLTIG</sequence>